<dbReference type="Proteomes" id="UP000011996">
    <property type="component" value="Unassembled WGS sequence"/>
</dbReference>
<dbReference type="InterPro" id="IPR001036">
    <property type="entry name" value="Acrflvin-R"/>
</dbReference>
<comment type="caution">
    <text evidence="1">The sequence shown here is derived from an EMBL/GenBank/DDBJ whole genome shotgun (WGS) entry which is preliminary data.</text>
</comment>
<proteinExistence type="predicted"/>
<sequence>MLVVVISLVVLVYGSYLATQMSIDVFPDLDRPRVVIITEASGLATEEVETLVTQPIEIALMGANGVQAVRSQSTSGLNIIFVEFDWSTEIRAARQTVQERLTTLEGILPAGIRPQMTPPSSIMGQIVVAGIYRQDGPDGGKLAQVGTTNLMAEMTVADGQTPHIEVWRPGDRHDFATWEKLATQSIDWSAAEEPNVGTATIEIDGRTYEANFYSDAKQQLELRTIADWIIRPRLLKTTGVAEVFMQGGDRKQYQILIDPTALLEYDITVQDVEKALRESAISIPKPNSLAA</sequence>
<dbReference type="Gene3D" id="1.20.1640.10">
    <property type="entry name" value="Multidrug efflux transporter AcrB transmembrane domain"/>
    <property type="match status" value="1"/>
</dbReference>
<dbReference type="Gene3D" id="3.30.70.1320">
    <property type="entry name" value="Multidrug efflux transporter AcrB pore domain like"/>
    <property type="match status" value="2"/>
</dbReference>
<dbReference type="STRING" id="1263868.RESH_05118"/>
<dbReference type="SUPFAM" id="SSF82693">
    <property type="entry name" value="Multidrug efflux transporter AcrB pore domain, PN1, PN2, PC1 and PC2 subdomains"/>
    <property type="match status" value="2"/>
</dbReference>
<evidence type="ECO:0000313" key="2">
    <source>
        <dbReference type="Proteomes" id="UP000011996"/>
    </source>
</evidence>
<dbReference type="GO" id="GO:0042910">
    <property type="term" value="F:xenobiotic transmembrane transporter activity"/>
    <property type="evidence" value="ECO:0007669"/>
    <property type="project" value="TreeGrafter"/>
</dbReference>
<dbReference type="InterPro" id="IPR027463">
    <property type="entry name" value="AcrB_DN_DC_subdom"/>
</dbReference>
<protein>
    <submittedName>
        <fullName evidence="1">Acriflavin resistance protein</fullName>
    </submittedName>
</protein>
<accession>M5RY73</accession>
<dbReference type="PATRIC" id="fig|1263868.3.peg.5566"/>
<dbReference type="Pfam" id="PF00873">
    <property type="entry name" value="ACR_tran"/>
    <property type="match status" value="2"/>
</dbReference>
<dbReference type="EMBL" id="ANOF01000162">
    <property type="protein sequence ID" value="EMI24293.1"/>
    <property type="molecule type" value="Genomic_DNA"/>
</dbReference>
<organism evidence="1 2">
    <name type="scientific">Rhodopirellula europaea SH398</name>
    <dbReference type="NCBI Taxonomy" id="1263868"/>
    <lineage>
        <taxon>Bacteria</taxon>
        <taxon>Pseudomonadati</taxon>
        <taxon>Planctomycetota</taxon>
        <taxon>Planctomycetia</taxon>
        <taxon>Pirellulales</taxon>
        <taxon>Pirellulaceae</taxon>
        <taxon>Rhodopirellula</taxon>
    </lineage>
</organism>
<name>M5RY73_9BACT</name>
<dbReference type="AlphaFoldDB" id="M5RY73"/>
<dbReference type="Gene3D" id="3.30.70.1430">
    <property type="entry name" value="Multidrug efflux transporter AcrB pore domain"/>
    <property type="match status" value="2"/>
</dbReference>
<reference evidence="1 2" key="1">
    <citation type="journal article" date="2013" name="Mar. Genomics">
        <title>Expression of sulfatases in Rhodopirellula baltica and the diversity of sulfatases in the genus Rhodopirellula.</title>
        <authorList>
            <person name="Wegner C.E."/>
            <person name="Richter-Heitmann T."/>
            <person name="Klindworth A."/>
            <person name="Klockow C."/>
            <person name="Richter M."/>
            <person name="Achstetter T."/>
            <person name="Glockner F.O."/>
            <person name="Harder J."/>
        </authorList>
    </citation>
    <scope>NUCLEOTIDE SEQUENCE [LARGE SCALE GENOMIC DNA]</scope>
    <source>
        <strain evidence="1 2">SH398</strain>
    </source>
</reference>
<dbReference type="Gene3D" id="3.30.2090.10">
    <property type="entry name" value="Multidrug efflux transporter AcrB TolC docking domain, DN and DC subdomains"/>
    <property type="match status" value="1"/>
</dbReference>
<dbReference type="GO" id="GO:0005886">
    <property type="term" value="C:plasma membrane"/>
    <property type="evidence" value="ECO:0007669"/>
    <property type="project" value="TreeGrafter"/>
</dbReference>
<dbReference type="PANTHER" id="PTHR32063">
    <property type="match status" value="1"/>
</dbReference>
<dbReference type="PANTHER" id="PTHR32063:SF4">
    <property type="entry name" value="SLR6043 PROTEIN"/>
    <property type="match status" value="1"/>
</dbReference>
<gene>
    <name evidence="1" type="ORF">RESH_05118</name>
</gene>
<evidence type="ECO:0000313" key="1">
    <source>
        <dbReference type="EMBL" id="EMI24293.1"/>
    </source>
</evidence>